<dbReference type="InterPro" id="IPR027408">
    <property type="entry name" value="PNPase/RNase_PH_dom_sf"/>
</dbReference>
<comment type="function">
    <text evidence="6">Phosphorolytic 3'-5' exoribonuclease that plays an important role in tRNA 3'-end maturation. Removes nucleotide residues following the 3'-CCA terminus of tRNAs; can also add nucleotides to the ends of RNA molecules by using nucleoside diphosphates as substrates, but this may not be physiologically important. Probably plays a role in initiation of 16S rRNA degradation (leading to ribosome degradation) during starvation.</text>
</comment>
<reference evidence="9 10" key="1">
    <citation type="submission" date="2020-08" db="EMBL/GenBank/DDBJ databases">
        <title>Bridging the membrane lipid divide: bacteria of the FCB group superphylum have the potential to synthesize archaeal ether lipids.</title>
        <authorList>
            <person name="Villanueva L."/>
            <person name="Von Meijenfeldt F.A.B."/>
            <person name="Westbye A.B."/>
            <person name="Yadav S."/>
            <person name="Hopmans E.C."/>
            <person name="Dutilh B.E."/>
            <person name="Sinninghe Damste J.S."/>
        </authorList>
    </citation>
    <scope>NUCLEOTIDE SEQUENCE [LARGE SCALE GENOMIC DNA]</scope>
    <source>
        <strain evidence="9">NIOZ-UU81</strain>
    </source>
</reference>
<keyword evidence="6 9" id="KW-0808">Transferase</keyword>
<name>A0A8J6TAM4_9BACT</name>
<evidence type="ECO:0000259" key="7">
    <source>
        <dbReference type="Pfam" id="PF01138"/>
    </source>
</evidence>
<gene>
    <name evidence="6 9" type="primary">rph</name>
    <name evidence="9" type="ORF">H8E79_07765</name>
</gene>
<dbReference type="SUPFAM" id="SSF55666">
    <property type="entry name" value="Ribonuclease PH domain 2-like"/>
    <property type="match status" value="1"/>
</dbReference>
<dbReference type="EC" id="2.7.7.56" evidence="6"/>
<dbReference type="HAMAP" id="MF_00564">
    <property type="entry name" value="RNase_PH"/>
    <property type="match status" value="1"/>
</dbReference>
<evidence type="ECO:0000256" key="1">
    <source>
        <dbReference type="ARBA" id="ARBA00006678"/>
    </source>
</evidence>
<evidence type="ECO:0000256" key="3">
    <source>
        <dbReference type="ARBA" id="ARBA00022555"/>
    </source>
</evidence>
<keyword evidence="6 9" id="KW-0548">Nucleotidyltransferase</keyword>
<dbReference type="InterPro" id="IPR050080">
    <property type="entry name" value="RNase_PH"/>
</dbReference>
<evidence type="ECO:0000256" key="2">
    <source>
        <dbReference type="ARBA" id="ARBA00022552"/>
    </source>
</evidence>
<dbReference type="PANTHER" id="PTHR11953">
    <property type="entry name" value="EXOSOME COMPLEX COMPONENT"/>
    <property type="match status" value="1"/>
</dbReference>
<keyword evidence="2 6" id="KW-0698">rRNA processing</keyword>
<dbReference type="InterPro" id="IPR020568">
    <property type="entry name" value="Ribosomal_Su5_D2-typ_SF"/>
</dbReference>
<feature type="binding site" evidence="6">
    <location>
        <begin position="127"/>
        <end position="129"/>
    </location>
    <ligand>
        <name>phosphate</name>
        <dbReference type="ChEBI" id="CHEBI:43474"/>
        <note>substrate</note>
    </ligand>
</feature>
<organism evidence="9 10">
    <name type="scientific">Candidatus Desulfatifera sulfidica</name>
    <dbReference type="NCBI Taxonomy" id="2841691"/>
    <lineage>
        <taxon>Bacteria</taxon>
        <taxon>Pseudomonadati</taxon>
        <taxon>Thermodesulfobacteriota</taxon>
        <taxon>Desulfobulbia</taxon>
        <taxon>Desulfobulbales</taxon>
        <taxon>Desulfobulbaceae</taxon>
        <taxon>Candidatus Desulfatifera</taxon>
    </lineage>
</organism>
<dbReference type="PROSITE" id="PS01277">
    <property type="entry name" value="RIBONUCLEASE_PH"/>
    <property type="match status" value="1"/>
</dbReference>
<comment type="caution">
    <text evidence="9">The sequence shown here is derived from an EMBL/GenBank/DDBJ whole genome shotgun (WGS) entry which is preliminary data.</text>
</comment>
<dbReference type="EMBL" id="JACNLK010000072">
    <property type="protein sequence ID" value="MBC8209048.1"/>
    <property type="molecule type" value="Genomic_DNA"/>
</dbReference>
<comment type="similarity">
    <text evidence="1 6">Belongs to the RNase PH family.</text>
</comment>
<dbReference type="NCBIfam" id="TIGR01966">
    <property type="entry name" value="RNasePH"/>
    <property type="match status" value="1"/>
</dbReference>
<sequence length="237" mass="25626">MTVIARTDNRSAESLRPLTIEWDVQTSALASLMIRMGGTHVLCAVSVEEKVPPFLVGKGQGWITAEYGMLPGSTSSRYKRESVGGRSGRTLEIQRLIGRSLRMMVDLSEIGERTLRVDCDVINADGGTRTASITGGALALGRALVRLNEKGLLGVLPEILPVAAISAGVVDDQALLDLDYREDSRAAVDANFVMTADGRWIEIQTTAEGAPFATENFQELTRLAEIGCAELFSLWQD</sequence>
<feature type="domain" description="Exoribonuclease phosphorolytic" evidence="7">
    <location>
        <begin position="15"/>
        <end position="141"/>
    </location>
</feature>
<dbReference type="InterPro" id="IPR018336">
    <property type="entry name" value="RNase_PH_CS"/>
</dbReference>
<dbReference type="GO" id="GO:0000049">
    <property type="term" value="F:tRNA binding"/>
    <property type="evidence" value="ECO:0007669"/>
    <property type="project" value="UniProtKB-UniRule"/>
</dbReference>
<dbReference type="GO" id="GO:0008033">
    <property type="term" value="P:tRNA processing"/>
    <property type="evidence" value="ECO:0007669"/>
    <property type="project" value="UniProtKB-UniRule"/>
</dbReference>
<evidence type="ECO:0000259" key="8">
    <source>
        <dbReference type="Pfam" id="PF03725"/>
    </source>
</evidence>
<dbReference type="AlphaFoldDB" id="A0A8J6TAM4"/>
<dbReference type="GO" id="GO:0000175">
    <property type="term" value="F:3'-5'-RNA exonuclease activity"/>
    <property type="evidence" value="ECO:0007669"/>
    <property type="project" value="UniProtKB-UniRule"/>
</dbReference>
<dbReference type="Gene3D" id="3.30.230.70">
    <property type="entry name" value="GHMP Kinase, N-terminal domain"/>
    <property type="match status" value="1"/>
</dbReference>
<evidence type="ECO:0000313" key="10">
    <source>
        <dbReference type="Proteomes" id="UP000599024"/>
    </source>
</evidence>
<dbReference type="GO" id="GO:0031125">
    <property type="term" value="P:rRNA 3'-end processing"/>
    <property type="evidence" value="ECO:0007669"/>
    <property type="project" value="UniProtKB-ARBA"/>
</dbReference>
<keyword evidence="4 6" id="KW-0819">tRNA processing</keyword>
<protein>
    <recommendedName>
        <fullName evidence="6">Ribonuclease PH</fullName>
        <shortName evidence="6">RNase PH</shortName>
        <ecNumber evidence="6">2.7.7.56</ecNumber>
    </recommendedName>
    <alternativeName>
        <fullName evidence="6">tRNA nucleotidyltransferase</fullName>
    </alternativeName>
</protein>
<comment type="catalytic activity">
    <reaction evidence="6">
        <text>tRNA(n+1) + phosphate = tRNA(n) + a ribonucleoside 5'-diphosphate</text>
        <dbReference type="Rhea" id="RHEA:10628"/>
        <dbReference type="Rhea" id="RHEA-COMP:17343"/>
        <dbReference type="Rhea" id="RHEA-COMP:17344"/>
        <dbReference type="ChEBI" id="CHEBI:43474"/>
        <dbReference type="ChEBI" id="CHEBI:57930"/>
        <dbReference type="ChEBI" id="CHEBI:173114"/>
        <dbReference type="EC" id="2.7.7.56"/>
    </reaction>
</comment>
<dbReference type="Pfam" id="PF01138">
    <property type="entry name" value="RNase_PH"/>
    <property type="match status" value="1"/>
</dbReference>
<dbReference type="InterPro" id="IPR002381">
    <property type="entry name" value="RNase_PH_bac-type"/>
</dbReference>
<evidence type="ECO:0000256" key="4">
    <source>
        <dbReference type="ARBA" id="ARBA00022694"/>
    </source>
</evidence>
<keyword evidence="5" id="KW-0694">RNA-binding</keyword>
<dbReference type="InterPro" id="IPR015847">
    <property type="entry name" value="ExoRNase_PH_dom2"/>
</dbReference>
<proteinExistence type="inferred from homology"/>
<dbReference type="GO" id="GO:0009022">
    <property type="term" value="F:tRNA nucleotidyltransferase activity"/>
    <property type="evidence" value="ECO:0007669"/>
    <property type="project" value="UniProtKB-UniRule"/>
</dbReference>
<keyword evidence="3 6" id="KW-0820">tRNA-binding</keyword>
<evidence type="ECO:0000256" key="5">
    <source>
        <dbReference type="ARBA" id="ARBA00022884"/>
    </source>
</evidence>
<feature type="binding site" evidence="6">
    <location>
        <position position="89"/>
    </location>
    <ligand>
        <name>phosphate</name>
        <dbReference type="ChEBI" id="CHEBI:43474"/>
        <note>substrate</note>
    </ligand>
</feature>
<dbReference type="PANTHER" id="PTHR11953:SF0">
    <property type="entry name" value="EXOSOME COMPLEX COMPONENT RRP41"/>
    <property type="match status" value="1"/>
</dbReference>
<dbReference type="Proteomes" id="UP000599024">
    <property type="component" value="Unassembled WGS sequence"/>
</dbReference>
<dbReference type="InterPro" id="IPR001247">
    <property type="entry name" value="ExoRNase_PH_dom1"/>
</dbReference>
<dbReference type="FunFam" id="3.30.230.70:FF:000003">
    <property type="entry name" value="Ribonuclease PH"/>
    <property type="match status" value="1"/>
</dbReference>
<dbReference type="Pfam" id="PF03725">
    <property type="entry name" value="RNase_PH_C"/>
    <property type="match status" value="1"/>
</dbReference>
<accession>A0A8J6TAM4</accession>
<evidence type="ECO:0000313" key="9">
    <source>
        <dbReference type="EMBL" id="MBC8209048.1"/>
    </source>
</evidence>
<evidence type="ECO:0000256" key="6">
    <source>
        <dbReference type="HAMAP-Rule" id="MF_00564"/>
    </source>
</evidence>
<dbReference type="SUPFAM" id="SSF54211">
    <property type="entry name" value="Ribosomal protein S5 domain 2-like"/>
    <property type="match status" value="1"/>
</dbReference>
<feature type="domain" description="Exoribonuclease phosphorolytic" evidence="8">
    <location>
        <begin position="161"/>
        <end position="225"/>
    </location>
</feature>
<comment type="subunit">
    <text evidence="6">Homohexameric ring arranged as a trimer of dimers.</text>
</comment>
<dbReference type="GO" id="GO:0016075">
    <property type="term" value="P:rRNA catabolic process"/>
    <property type="evidence" value="ECO:0007669"/>
    <property type="project" value="UniProtKB-UniRule"/>
</dbReference>
<dbReference type="InterPro" id="IPR036345">
    <property type="entry name" value="ExoRNase_PH_dom2_sf"/>
</dbReference>